<accession>A0A3P7JHP9</accession>
<proteinExistence type="predicted"/>
<protein>
    <submittedName>
        <fullName evidence="1">Uncharacterized protein</fullName>
    </submittedName>
</protein>
<dbReference type="Proteomes" id="UP000270094">
    <property type="component" value="Unassembled WGS sequence"/>
</dbReference>
<dbReference type="EMBL" id="UYYB01136791">
    <property type="protein sequence ID" value="VDM85150.1"/>
    <property type="molecule type" value="Genomic_DNA"/>
</dbReference>
<name>A0A3P7JHP9_STRVU</name>
<evidence type="ECO:0000313" key="2">
    <source>
        <dbReference type="Proteomes" id="UP000270094"/>
    </source>
</evidence>
<reference evidence="1 2" key="1">
    <citation type="submission" date="2018-11" db="EMBL/GenBank/DDBJ databases">
        <authorList>
            <consortium name="Pathogen Informatics"/>
        </authorList>
    </citation>
    <scope>NUCLEOTIDE SEQUENCE [LARGE SCALE GENOMIC DNA]</scope>
</reference>
<dbReference type="AlphaFoldDB" id="A0A3P7JHP9"/>
<gene>
    <name evidence="1" type="ORF">SVUK_LOCUS20148</name>
</gene>
<dbReference type="OrthoDB" id="5798149at2759"/>
<sequence>MMKQTSLKENQMILPKSYNIIGEFSSPSRAKTSLTPNEKLDLCCRKRRVNPGCQAMCNFEALNDRTVIQTYRVKIKVVRLYWIINEILIGDEFYV</sequence>
<evidence type="ECO:0000313" key="1">
    <source>
        <dbReference type="EMBL" id="VDM85150.1"/>
    </source>
</evidence>
<keyword evidence="2" id="KW-1185">Reference proteome</keyword>
<organism evidence="1 2">
    <name type="scientific">Strongylus vulgaris</name>
    <name type="common">Blood worm</name>
    <dbReference type="NCBI Taxonomy" id="40348"/>
    <lineage>
        <taxon>Eukaryota</taxon>
        <taxon>Metazoa</taxon>
        <taxon>Ecdysozoa</taxon>
        <taxon>Nematoda</taxon>
        <taxon>Chromadorea</taxon>
        <taxon>Rhabditida</taxon>
        <taxon>Rhabditina</taxon>
        <taxon>Rhabditomorpha</taxon>
        <taxon>Strongyloidea</taxon>
        <taxon>Strongylidae</taxon>
        <taxon>Strongylus</taxon>
    </lineage>
</organism>